<evidence type="ECO:0000256" key="4">
    <source>
        <dbReference type="ARBA" id="ARBA00022722"/>
    </source>
</evidence>
<evidence type="ECO:0000313" key="10">
    <source>
        <dbReference type="Proteomes" id="UP000663699"/>
    </source>
</evidence>
<evidence type="ECO:0000256" key="1">
    <source>
        <dbReference type="ARBA" id="ARBA00000077"/>
    </source>
</evidence>
<dbReference type="GO" id="GO:0003676">
    <property type="term" value="F:nucleic acid binding"/>
    <property type="evidence" value="ECO:0007669"/>
    <property type="project" value="InterPro"/>
</dbReference>
<dbReference type="CDD" id="cd09280">
    <property type="entry name" value="RNase_HI_eukaryote_like"/>
    <property type="match status" value="1"/>
</dbReference>
<organism evidence="9 10">
    <name type="scientific">Pneumocystis wakefieldiae</name>
    <dbReference type="NCBI Taxonomy" id="38082"/>
    <lineage>
        <taxon>Eukaryota</taxon>
        <taxon>Fungi</taxon>
        <taxon>Dikarya</taxon>
        <taxon>Ascomycota</taxon>
        <taxon>Taphrinomycotina</taxon>
        <taxon>Pneumocystomycetes</taxon>
        <taxon>Pneumocystaceae</taxon>
        <taxon>Pneumocystis</taxon>
    </lineage>
</organism>
<reference evidence="9" key="1">
    <citation type="submission" date="2020-06" db="EMBL/GenBank/DDBJ databases">
        <title>Genomes of multiple members of Pneumocystis genus reveal paths to human pathogen Pneumocystis jirovecii.</title>
        <authorList>
            <person name="Cisse O.H."/>
            <person name="Ma L."/>
            <person name="Dekker J."/>
            <person name="Khil P."/>
            <person name="Jo J."/>
            <person name="Brenchley J."/>
            <person name="Blair R."/>
            <person name="Pahar B."/>
            <person name="Chabe M."/>
            <person name="Van Rompay K.A."/>
            <person name="Keesler R."/>
            <person name="Sukura A."/>
            <person name="Hirsch V."/>
            <person name="Kutty G."/>
            <person name="Liu Y."/>
            <person name="Peng L."/>
            <person name="Chen J."/>
            <person name="Song J."/>
            <person name="Weissenbacher-Lang C."/>
            <person name="Xu J."/>
            <person name="Upham N.S."/>
            <person name="Stajich J.E."/>
            <person name="Cuomo C.A."/>
            <person name="Cushion M.T."/>
            <person name="Kovacs J.A."/>
        </authorList>
    </citation>
    <scope>NUCLEOTIDE SEQUENCE</scope>
    <source>
        <strain evidence="9">2A</strain>
    </source>
</reference>
<dbReference type="GO" id="GO:0004523">
    <property type="term" value="F:RNA-DNA hybrid ribonuclease activity"/>
    <property type="evidence" value="ECO:0007669"/>
    <property type="project" value="UniProtKB-EC"/>
</dbReference>
<dbReference type="Proteomes" id="UP000663699">
    <property type="component" value="Chromosome 4"/>
</dbReference>
<protein>
    <recommendedName>
        <fullName evidence="3">ribonuclease H</fullName>
        <ecNumber evidence="3">3.1.26.4</ecNumber>
    </recommendedName>
</protein>
<comment type="similarity">
    <text evidence="2">Belongs to the RNase H family.</text>
</comment>
<evidence type="ECO:0000256" key="3">
    <source>
        <dbReference type="ARBA" id="ARBA00012180"/>
    </source>
</evidence>
<dbReference type="Gene3D" id="3.30.420.10">
    <property type="entry name" value="Ribonuclease H-like superfamily/Ribonuclease H"/>
    <property type="match status" value="1"/>
</dbReference>
<keyword evidence="10" id="KW-1185">Reference proteome</keyword>
<dbReference type="OrthoDB" id="407198at2759"/>
<dbReference type="InterPro" id="IPR012337">
    <property type="entry name" value="RNaseH-like_sf"/>
</dbReference>
<dbReference type="AlphaFoldDB" id="A0A899G0F8"/>
<dbReference type="PANTHER" id="PTHR10642:SF26">
    <property type="entry name" value="RIBONUCLEASE H1"/>
    <property type="match status" value="1"/>
</dbReference>
<dbReference type="SUPFAM" id="SSF53098">
    <property type="entry name" value="Ribonuclease H-like"/>
    <property type="match status" value="1"/>
</dbReference>
<dbReference type="EMBL" id="CP054535">
    <property type="protein sequence ID" value="QSL64828.1"/>
    <property type="molecule type" value="Genomic_DNA"/>
</dbReference>
<evidence type="ECO:0000256" key="2">
    <source>
        <dbReference type="ARBA" id="ARBA00005300"/>
    </source>
</evidence>
<dbReference type="PROSITE" id="PS50879">
    <property type="entry name" value="RNASE_H_1"/>
    <property type="match status" value="1"/>
</dbReference>
<name>A0A899G0F8_9ASCO</name>
<dbReference type="InterPro" id="IPR050092">
    <property type="entry name" value="RNase_H"/>
</dbReference>
<dbReference type="GO" id="GO:0046872">
    <property type="term" value="F:metal ion binding"/>
    <property type="evidence" value="ECO:0007669"/>
    <property type="project" value="UniProtKB-KW"/>
</dbReference>
<dbReference type="InterPro" id="IPR036397">
    <property type="entry name" value="RNaseH_sf"/>
</dbReference>
<proteinExistence type="inferred from homology"/>
<evidence type="ECO:0000256" key="7">
    <source>
        <dbReference type="ARBA" id="ARBA00022801"/>
    </source>
</evidence>
<gene>
    <name evidence="9" type="ORF">MERGE_002132</name>
</gene>
<keyword evidence="6" id="KW-0255">Endonuclease</keyword>
<accession>A0A899G0F8</accession>
<dbReference type="PANTHER" id="PTHR10642">
    <property type="entry name" value="RIBONUCLEASE H1"/>
    <property type="match status" value="1"/>
</dbReference>
<dbReference type="Pfam" id="PF00075">
    <property type="entry name" value="RNase_H"/>
    <property type="match status" value="1"/>
</dbReference>
<sequence length="236" mass="27540">MYLKLKTVYAQFNQLLANRRVEYFLENLKNVSIYNGLLNNYKRNSFSDIRNNKNSPDLGLKYIEKEKINTSDTIHNIEQQERLKNNYIEIYIDGSGHNDGRGKFLTGIGVYFGDNDKRNLSERIFDQKQTSQRAEIMALIRAIESVSDHQNIRINSDSKYTINSLTIWHKKWEKNNWKKINTKSVKNKDLLEKALELIRKRSGSTELNYVSGHSHIHGNKQADYLANMSISLHKKG</sequence>
<evidence type="ECO:0000256" key="5">
    <source>
        <dbReference type="ARBA" id="ARBA00022723"/>
    </source>
</evidence>
<evidence type="ECO:0000259" key="8">
    <source>
        <dbReference type="PROSITE" id="PS50879"/>
    </source>
</evidence>
<dbReference type="InterPro" id="IPR002156">
    <property type="entry name" value="RNaseH_domain"/>
</dbReference>
<dbReference type="GO" id="GO:0043137">
    <property type="term" value="P:DNA replication, removal of RNA primer"/>
    <property type="evidence" value="ECO:0007669"/>
    <property type="project" value="TreeGrafter"/>
</dbReference>
<dbReference type="EC" id="3.1.26.4" evidence="3"/>
<evidence type="ECO:0000256" key="6">
    <source>
        <dbReference type="ARBA" id="ARBA00022759"/>
    </source>
</evidence>
<comment type="catalytic activity">
    <reaction evidence="1">
        <text>Endonucleolytic cleavage to 5'-phosphomonoester.</text>
        <dbReference type="EC" id="3.1.26.4"/>
    </reaction>
</comment>
<evidence type="ECO:0000313" key="9">
    <source>
        <dbReference type="EMBL" id="QSL64828.1"/>
    </source>
</evidence>
<keyword evidence="5" id="KW-0479">Metal-binding</keyword>
<keyword evidence="4" id="KW-0540">Nuclease</keyword>
<feature type="domain" description="RNase H type-1" evidence="8">
    <location>
        <begin position="84"/>
        <end position="231"/>
    </location>
</feature>
<keyword evidence="7" id="KW-0378">Hydrolase</keyword>